<evidence type="ECO:0000256" key="8">
    <source>
        <dbReference type="ARBA" id="ARBA00047838"/>
    </source>
</evidence>
<dbReference type="Pfam" id="PF00117">
    <property type="entry name" value="GATase"/>
    <property type="match status" value="1"/>
</dbReference>
<dbReference type="GO" id="GO:0000105">
    <property type="term" value="P:L-histidine biosynthetic process"/>
    <property type="evidence" value="ECO:0007669"/>
    <property type="project" value="UniProtKB-UniRule"/>
</dbReference>
<evidence type="ECO:0000256" key="1">
    <source>
        <dbReference type="ARBA" id="ARBA00005091"/>
    </source>
</evidence>
<dbReference type="PANTHER" id="PTHR42701:SF1">
    <property type="entry name" value="IMIDAZOLE GLYCEROL PHOSPHATE SYNTHASE SUBUNIT HISH"/>
    <property type="match status" value="1"/>
</dbReference>
<evidence type="ECO:0000256" key="3">
    <source>
        <dbReference type="ARBA" id="ARBA00022605"/>
    </source>
</evidence>
<evidence type="ECO:0000256" key="5">
    <source>
        <dbReference type="ARBA" id="ARBA00022962"/>
    </source>
</evidence>
<keyword evidence="4 10" id="KW-0378">Hydrolase</keyword>
<evidence type="ECO:0000256" key="7">
    <source>
        <dbReference type="ARBA" id="ARBA00023239"/>
    </source>
</evidence>
<dbReference type="PANTHER" id="PTHR42701">
    <property type="entry name" value="IMIDAZOLE GLYCEROL PHOSPHATE SYNTHASE SUBUNIT HISH"/>
    <property type="match status" value="1"/>
</dbReference>
<dbReference type="CDD" id="cd01748">
    <property type="entry name" value="GATase1_IGP_Synthase"/>
    <property type="match status" value="1"/>
</dbReference>
<feature type="active site" evidence="10 11">
    <location>
        <position position="198"/>
    </location>
</feature>
<evidence type="ECO:0000259" key="12">
    <source>
        <dbReference type="Pfam" id="PF00117"/>
    </source>
</evidence>
<dbReference type="InterPro" id="IPR029062">
    <property type="entry name" value="Class_I_gatase-like"/>
</dbReference>
<evidence type="ECO:0000256" key="10">
    <source>
        <dbReference type="HAMAP-Rule" id="MF_00278"/>
    </source>
</evidence>
<dbReference type="GO" id="GO:0016829">
    <property type="term" value="F:lyase activity"/>
    <property type="evidence" value="ECO:0007669"/>
    <property type="project" value="UniProtKB-KW"/>
</dbReference>
<keyword evidence="10" id="KW-0963">Cytoplasm</keyword>
<dbReference type="RefSeq" id="WP_008603721.1">
    <property type="nucleotide sequence ID" value="NZ_AMRV01000013.1"/>
</dbReference>
<comment type="pathway">
    <text evidence="1 10">Amino-acid biosynthesis; L-histidine biosynthesis; L-histidine from 5-phospho-alpha-D-ribose 1-diphosphate: step 5/9.</text>
</comment>
<keyword evidence="13" id="KW-0808">Transferase</keyword>
<feature type="active site" description="Nucleophile" evidence="10 11">
    <location>
        <position position="90"/>
    </location>
</feature>
<dbReference type="SUPFAM" id="SSF52317">
    <property type="entry name" value="Class I glutamine amidotransferase-like"/>
    <property type="match status" value="1"/>
</dbReference>
<comment type="catalytic activity">
    <reaction evidence="9 10">
        <text>L-glutamine + H2O = L-glutamate + NH4(+)</text>
        <dbReference type="Rhea" id="RHEA:15889"/>
        <dbReference type="ChEBI" id="CHEBI:15377"/>
        <dbReference type="ChEBI" id="CHEBI:28938"/>
        <dbReference type="ChEBI" id="CHEBI:29985"/>
        <dbReference type="ChEBI" id="CHEBI:58359"/>
        <dbReference type="EC" id="3.5.1.2"/>
    </reaction>
</comment>
<keyword evidence="14" id="KW-1185">Reference proteome</keyword>
<dbReference type="EMBL" id="AMRV01000013">
    <property type="protein sequence ID" value="EMD81861.1"/>
    <property type="molecule type" value="Genomic_DNA"/>
</dbReference>
<comment type="caution">
    <text evidence="13">The sequence shown here is derived from an EMBL/GenBank/DDBJ whole genome shotgun (WGS) entry which is preliminary data.</text>
</comment>
<evidence type="ECO:0000256" key="2">
    <source>
        <dbReference type="ARBA" id="ARBA00011152"/>
    </source>
</evidence>
<dbReference type="EC" id="4.3.2.10" evidence="10"/>
<keyword evidence="6 10" id="KW-0368">Histidine biosynthesis</keyword>
<dbReference type="PROSITE" id="PS51273">
    <property type="entry name" value="GATASE_TYPE_1"/>
    <property type="match status" value="1"/>
</dbReference>
<comment type="catalytic activity">
    <reaction evidence="8 10">
        <text>5-[(5-phospho-1-deoxy-D-ribulos-1-ylimino)methylamino]-1-(5-phospho-beta-D-ribosyl)imidazole-4-carboxamide + L-glutamine = D-erythro-1-(imidazol-4-yl)glycerol 3-phosphate + 5-amino-1-(5-phospho-beta-D-ribosyl)imidazole-4-carboxamide + L-glutamate + H(+)</text>
        <dbReference type="Rhea" id="RHEA:24793"/>
        <dbReference type="ChEBI" id="CHEBI:15378"/>
        <dbReference type="ChEBI" id="CHEBI:29985"/>
        <dbReference type="ChEBI" id="CHEBI:58278"/>
        <dbReference type="ChEBI" id="CHEBI:58359"/>
        <dbReference type="ChEBI" id="CHEBI:58475"/>
        <dbReference type="ChEBI" id="CHEBI:58525"/>
        <dbReference type="EC" id="4.3.2.10"/>
    </reaction>
</comment>
<protein>
    <recommendedName>
        <fullName evidence="10">Imidazole glycerol phosphate synthase subunit HisH</fullName>
        <ecNumber evidence="10">4.3.2.10</ecNumber>
    </recommendedName>
    <alternativeName>
        <fullName evidence="10">IGP synthase glutaminase subunit</fullName>
        <ecNumber evidence="10">3.5.1.2</ecNumber>
    </alternativeName>
    <alternativeName>
        <fullName evidence="10">IGP synthase subunit HisH</fullName>
    </alternativeName>
    <alternativeName>
        <fullName evidence="10">ImGP synthase subunit HisH</fullName>
        <shortName evidence="10">IGPS subunit HisH</shortName>
    </alternativeName>
</protein>
<dbReference type="Gene3D" id="3.40.50.880">
    <property type="match status" value="1"/>
</dbReference>
<dbReference type="PATRIC" id="fig|1234595.3.peg.2760"/>
<name>M2TJP9_9SPHN</name>
<keyword evidence="3 10" id="KW-0028">Amino-acid biosynthesis</keyword>
<accession>M2TJP9</accession>
<proteinExistence type="inferred from homology"/>
<reference evidence="13 14" key="1">
    <citation type="journal article" date="2013" name="Genome Announc.">
        <title>Draft Genome Sequence of Strain JLT2015T, Belonging to the Family Sphingomonadaceae of the Alphaproteobacteria.</title>
        <authorList>
            <person name="Tang K."/>
            <person name="Liu K."/>
            <person name="Li S."/>
            <person name="Jiao N."/>
        </authorList>
    </citation>
    <scope>NUCLEOTIDE SEQUENCE [LARGE SCALE GENOMIC DNA]</scope>
    <source>
        <strain evidence="13 14">JLT2015</strain>
    </source>
</reference>
<dbReference type="GO" id="GO:0005737">
    <property type="term" value="C:cytoplasm"/>
    <property type="evidence" value="ECO:0007669"/>
    <property type="project" value="UniProtKB-SubCell"/>
</dbReference>
<feature type="active site" evidence="10 11">
    <location>
        <position position="200"/>
    </location>
</feature>
<dbReference type="InterPro" id="IPR017926">
    <property type="entry name" value="GATASE"/>
</dbReference>
<evidence type="ECO:0000256" key="4">
    <source>
        <dbReference type="ARBA" id="ARBA00022801"/>
    </source>
</evidence>
<dbReference type="PIRSF" id="PIRSF000495">
    <property type="entry name" value="Amidotransf_hisH"/>
    <property type="match status" value="1"/>
</dbReference>
<dbReference type="NCBIfam" id="TIGR01855">
    <property type="entry name" value="IMP_synth_hisH"/>
    <property type="match status" value="1"/>
</dbReference>
<comment type="subunit">
    <text evidence="2 10">Heterodimer of HisH and HisF.</text>
</comment>
<organism evidence="13 14">
    <name type="scientific">Pacificimonas flava</name>
    <dbReference type="NCBI Taxonomy" id="1234595"/>
    <lineage>
        <taxon>Bacteria</taxon>
        <taxon>Pseudomonadati</taxon>
        <taxon>Pseudomonadota</taxon>
        <taxon>Alphaproteobacteria</taxon>
        <taxon>Sphingomonadales</taxon>
        <taxon>Sphingosinicellaceae</taxon>
        <taxon>Pacificimonas</taxon>
    </lineage>
</organism>
<dbReference type="GO" id="GO:0004359">
    <property type="term" value="F:glutaminase activity"/>
    <property type="evidence" value="ECO:0007669"/>
    <property type="project" value="UniProtKB-EC"/>
</dbReference>
<dbReference type="Proteomes" id="UP000011717">
    <property type="component" value="Unassembled WGS sequence"/>
</dbReference>
<feature type="domain" description="Glutamine amidotransferase" evidence="12">
    <location>
        <begin position="7"/>
        <end position="203"/>
    </location>
</feature>
<evidence type="ECO:0000256" key="11">
    <source>
        <dbReference type="PIRSR" id="PIRSR000495-1"/>
    </source>
</evidence>
<evidence type="ECO:0000313" key="13">
    <source>
        <dbReference type="EMBL" id="EMD81861.1"/>
    </source>
</evidence>
<evidence type="ECO:0000256" key="9">
    <source>
        <dbReference type="ARBA" id="ARBA00049534"/>
    </source>
</evidence>
<dbReference type="AlphaFoldDB" id="M2TJP9"/>
<keyword evidence="5 10" id="KW-0315">Glutamine amidotransferase</keyword>
<dbReference type="InterPro" id="IPR010139">
    <property type="entry name" value="Imidazole-glycPsynth_HisH"/>
</dbReference>
<gene>
    <name evidence="10" type="primary">hisH</name>
    <name evidence="13" type="ORF">C725_2757</name>
</gene>
<evidence type="ECO:0000313" key="14">
    <source>
        <dbReference type="Proteomes" id="UP000011717"/>
    </source>
</evidence>
<dbReference type="EC" id="3.5.1.2" evidence="10"/>
<comment type="function">
    <text evidence="10">IGPS catalyzes the conversion of PRFAR and glutamine to IGP, AICAR and glutamate. The HisH subunit catalyzes the hydrolysis of glutamine to glutamate and ammonia as part of the synthesis of IGP and AICAR. The resulting ammonia molecule is channeled to the active site of HisF.</text>
</comment>
<keyword evidence="7 10" id="KW-0456">Lyase</keyword>
<sequence>MAQRIAVIDYGAGNLRSVAKALEEVAKDAPGGGHVMVTASASAARGADRIVLPGVGAFGQCANALRAVPGMIEALEEVVTERGRPFLGICVGMQLMARRGRERGEHQGLGWIPGEVVKLDPGDPRLKVPHMGWSPISQKLAGLRHDLLGRLEDNGEAYFVHSYHFQVAETAHLLATCDYGQTVTAVIGRDNVIGTQFHPEKSQAYGLAFLRGFLDWTP</sequence>
<comment type="subcellular location">
    <subcellularLocation>
        <location evidence="10">Cytoplasm</location>
    </subcellularLocation>
</comment>
<dbReference type="UniPathway" id="UPA00031">
    <property type="reaction ID" value="UER00010"/>
</dbReference>
<evidence type="ECO:0000256" key="6">
    <source>
        <dbReference type="ARBA" id="ARBA00023102"/>
    </source>
</evidence>
<dbReference type="HAMAP" id="MF_00278">
    <property type="entry name" value="HisH"/>
    <property type="match status" value="1"/>
</dbReference>
<dbReference type="OrthoDB" id="9807137at2"/>
<dbReference type="GO" id="GO:0000107">
    <property type="term" value="F:imidazoleglycerol-phosphate synthase activity"/>
    <property type="evidence" value="ECO:0007669"/>
    <property type="project" value="UniProtKB-UniRule"/>
</dbReference>